<dbReference type="PRINTS" id="PR00035">
    <property type="entry name" value="HTHGNTR"/>
</dbReference>
<accession>A0A0A0D8I0</accession>
<dbReference type="GO" id="GO:0003700">
    <property type="term" value="F:DNA-binding transcription factor activity"/>
    <property type="evidence" value="ECO:0007669"/>
    <property type="project" value="InterPro"/>
</dbReference>
<protein>
    <recommendedName>
        <fullName evidence="4">HTH gntR-type domain-containing protein</fullName>
    </recommendedName>
</protein>
<proteinExistence type="predicted"/>
<evidence type="ECO:0000259" key="4">
    <source>
        <dbReference type="PROSITE" id="PS50949"/>
    </source>
</evidence>
<gene>
    <name evidence="5" type="ORF">P409_16715</name>
</gene>
<dbReference type="SUPFAM" id="SSF46785">
    <property type="entry name" value="Winged helix' DNA-binding domain"/>
    <property type="match status" value="1"/>
</dbReference>
<dbReference type="InterPro" id="IPR000524">
    <property type="entry name" value="Tscrpt_reg_HTH_GntR"/>
</dbReference>
<dbReference type="SMART" id="SM00345">
    <property type="entry name" value="HTH_GNTR"/>
    <property type="match status" value="1"/>
</dbReference>
<keyword evidence="2" id="KW-0238">DNA-binding</keyword>
<feature type="domain" description="HTH gntR-type" evidence="4">
    <location>
        <begin position="19"/>
        <end position="77"/>
    </location>
</feature>
<dbReference type="Gene3D" id="1.10.10.10">
    <property type="entry name" value="Winged helix-like DNA-binding domain superfamily/Winged helix DNA-binding domain"/>
    <property type="match status" value="1"/>
</dbReference>
<dbReference type="PROSITE" id="PS50949">
    <property type="entry name" value="HTH_GNTR"/>
    <property type="match status" value="1"/>
</dbReference>
<evidence type="ECO:0000256" key="3">
    <source>
        <dbReference type="ARBA" id="ARBA00023163"/>
    </source>
</evidence>
<dbReference type="Pfam" id="PF00392">
    <property type="entry name" value="GntR"/>
    <property type="match status" value="1"/>
</dbReference>
<dbReference type="Proteomes" id="UP000029995">
    <property type="component" value="Unassembled WGS sequence"/>
</dbReference>
<evidence type="ECO:0000256" key="2">
    <source>
        <dbReference type="ARBA" id="ARBA00023125"/>
    </source>
</evidence>
<dbReference type="AlphaFoldDB" id="A0A0A0D8I0"/>
<reference evidence="5 6" key="1">
    <citation type="submission" date="2014-01" db="EMBL/GenBank/DDBJ databases">
        <title>Genome sequence determination for a cystic fibrosis isolate, Inquilinus limosus.</title>
        <authorList>
            <person name="Pino M."/>
            <person name="Di Conza J."/>
            <person name="Gutkind G."/>
        </authorList>
    </citation>
    <scope>NUCLEOTIDE SEQUENCE [LARGE SCALE GENOMIC DNA]</scope>
    <source>
        <strain evidence="5 6">MP06</strain>
    </source>
</reference>
<keyword evidence="1" id="KW-0805">Transcription regulation</keyword>
<feature type="non-terminal residue" evidence="5">
    <location>
        <position position="77"/>
    </location>
</feature>
<evidence type="ECO:0000313" key="5">
    <source>
        <dbReference type="EMBL" id="KGM33282.1"/>
    </source>
</evidence>
<evidence type="ECO:0000256" key="1">
    <source>
        <dbReference type="ARBA" id="ARBA00023015"/>
    </source>
</evidence>
<name>A0A0A0D8I0_9PROT</name>
<evidence type="ECO:0000313" key="6">
    <source>
        <dbReference type="Proteomes" id="UP000029995"/>
    </source>
</evidence>
<keyword evidence="3" id="KW-0804">Transcription</keyword>
<dbReference type="EMBL" id="JANX01000202">
    <property type="protein sequence ID" value="KGM33282.1"/>
    <property type="molecule type" value="Genomic_DNA"/>
</dbReference>
<dbReference type="GO" id="GO:0003677">
    <property type="term" value="F:DNA binding"/>
    <property type="evidence" value="ECO:0007669"/>
    <property type="project" value="UniProtKB-KW"/>
</dbReference>
<dbReference type="InterPro" id="IPR036388">
    <property type="entry name" value="WH-like_DNA-bd_sf"/>
</dbReference>
<comment type="caution">
    <text evidence="5">The sequence shown here is derived from an EMBL/GenBank/DDBJ whole genome shotgun (WGS) entry which is preliminary data.</text>
</comment>
<dbReference type="InterPro" id="IPR036390">
    <property type="entry name" value="WH_DNA-bd_sf"/>
</dbReference>
<sequence>MDIVERDVTAAVEAAGRASPLQLELARQIVERMRDEGWAPGMRVSEQALARALGVSRSPIRGALDLLVARGVLEAGS</sequence>
<organism evidence="5 6">
    <name type="scientific">Inquilinus limosus MP06</name>
    <dbReference type="NCBI Taxonomy" id="1398085"/>
    <lineage>
        <taxon>Bacteria</taxon>
        <taxon>Pseudomonadati</taxon>
        <taxon>Pseudomonadota</taxon>
        <taxon>Alphaproteobacteria</taxon>
        <taxon>Rhodospirillales</taxon>
        <taxon>Rhodospirillaceae</taxon>
        <taxon>Inquilinus</taxon>
    </lineage>
</organism>